<sequence length="296" mass="31904">MMKWVLIIFLCFGYVQAAFALNPGEQAIHWAMAERNGALGAVAAAEKRVEAAESDLRISRSVEQDIRTSKDPDAMIVAREAVAVSELGVREANALLKRARELFSKQESILASIRTAVSEYGGHGAMVIPISGEVRRSLMGSVTASDVVLPLRVGERVDVGANSSAKLFVAGGDAEVELSENSSFTVTQDDTGKSFEAMLTQGFAHVQAKLKHYFGKKFEVRTPAAICAVRGTDFSIRNFEGGSRIEVFEGTVSVRLPKSEVSVDVHAGEGCDIYKEGGIQPVKILKSPWSKNVPSN</sequence>
<feature type="domain" description="FecR protein" evidence="2">
    <location>
        <begin position="156"/>
        <end position="252"/>
    </location>
</feature>
<dbReference type="PANTHER" id="PTHR38731">
    <property type="entry name" value="LIPL45-RELATED LIPOPROTEIN-RELATED"/>
    <property type="match status" value="1"/>
</dbReference>
<organism evidence="3 4">
    <name type="scientific">Sulfuricurvum kujiense</name>
    <dbReference type="NCBI Taxonomy" id="148813"/>
    <lineage>
        <taxon>Bacteria</taxon>
        <taxon>Pseudomonadati</taxon>
        <taxon>Campylobacterota</taxon>
        <taxon>Epsilonproteobacteria</taxon>
        <taxon>Campylobacterales</taxon>
        <taxon>Sulfurimonadaceae</taxon>
        <taxon>Sulfuricurvum</taxon>
    </lineage>
</organism>
<dbReference type="EMBL" id="DLUI01000080">
    <property type="protein sequence ID" value="DAB38476.1"/>
    <property type="molecule type" value="Genomic_DNA"/>
</dbReference>
<feature type="chain" id="PRO_5013554979" description="FecR protein domain-containing protein" evidence="1">
    <location>
        <begin position="21"/>
        <end position="296"/>
    </location>
</feature>
<evidence type="ECO:0000259" key="2">
    <source>
        <dbReference type="Pfam" id="PF04773"/>
    </source>
</evidence>
<dbReference type="Pfam" id="PF04773">
    <property type="entry name" value="FecR"/>
    <property type="match status" value="1"/>
</dbReference>
<comment type="caution">
    <text evidence="3">The sequence shown here is derived from an EMBL/GenBank/DDBJ whole genome shotgun (WGS) entry which is preliminary data.</text>
</comment>
<keyword evidence="1" id="KW-0732">Signal</keyword>
<evidence type="ECO:0000313" key="4">
    <source>
        <dbReference type="Proteomes" id="UP000228859"/>
    </source>
</evidence>
<dbReference type="Gene3D" id="2.60.120.1440">
    <property type="match status" value="1"/>
</dbReference>
<feature type="signal peptide" evidence="1">
    <location>
        <begin position="1"/>
        <end position="20"/>
    </location>
</feature>
<reference evidence="3 4" key="1">
    <citation type="journal article" date="2017" name="Front. Microbiol.">
        <title>Comparative Genomic Analysis of the Class Epsilonproteobacteria and Proposed Reclassification to Epsilonbacteraeota (phyl. nov.).</title>
        <authorList>
            <person name="Waite D.W."/>
            <person name="Vanwonterghem I."/>
            <person name="Rinke C."/>
            <person name="Parks D.H."/>
            <person name="Zhang Y."/>
            <person name="Takai K."/>
            <person name="Sievert S.M."/>
            <person name="Simon J."/>
            <person name="Campbell B.J."/>
            <person name="Hanson T.E."/>
            <person name="Woyke T."/>
            <person name="Klotz M.G."/>
            <person name="Hugenholtz P."/>
        </authorList>
    </citation>
    <scope>NUCLEOTIDE SEQUENCE [LARGE SCALE GENOMIC DNA]</scope>
    <source>
        <strain evidence="3">UBA12443</strain>
    </source>
</reference>
<protein>
    <recommendedName>
        <fullName evidence="2">FecR protein domain-containing protein</fullName>
    </recommendedName>
</protein>
<dbReference type="AlphaFoldDB" id="A0A2D3WJK9"/>
<evidence type="ECO:0000313" key="3">
    <source>
        <dbReference type="EMBL" id="DAB38476.1"/>
    </source>
</evidence>
<dbReference type="InterPro" id="IPR006860">
    <property type="entry name" value="FecR"/>
</dbReference>
<dbReference type="Proteomes" id="UP000228859">
    <property type="component" value="Unassembled WGS sequence"/>
</dbReference>
<accession>A0A2D3WJK9</accession>
<evidence type="ECO:0000256" key="1">
    <source>
        <dbReference type="SAM" id="SignalP"/>
    </source>
</evidence>
<proteinExistence type="predicted"/>
<name>A0A2D3WJK9_9BACT</name>
<gene>
    <name evidence="3" type="ORF">CFH83_05715</name>
</gene>